<feature type="compositionally biased region" description="Polar residues" evidence="1">
    <location>
        <begin position="46"/>
        <end position="64"/>
    </location>
</feature>
<dbReference type="Proteomes" id="UP000233551">
    <property type="component" value="Unassembled WGS sequence"/>
</dbReference>
<dbReference type="AlphaFoldDB" id="A0A2I0KA64"/>
<protein>
    <submittedName>
        <fullName evidence="2">Uncharacterized protein</fullName>
    </submittedName>
</protein>
<evidence type="ECO:0000256" key="1">
    <source>
        <dbReference type="SAM" id="MobiDB-lite"/>
    </source>
</evidence>
<accession>A0A2I0KA64</accession>
<gene>
    <name evidence="2" type="ORF">CRG98_014220</name>
</gene>
<comment type="caution">
    <text evidence="2">The sequence shown here is derived from an EMBL/GenBank/DDBJ whole genome shotgun (WGS) entry which is preliminary data.</text>
</comment>
<evidence type="ECO:0000313" key="2">
    <source>
        <dbReference type="EMBL" id="PKI65404.1"/>
    </source>
</evidence>
<feature type="region of interest" description="Disordered" evidence="1">
    <location>
        <begin position="1"/>
        <end position="92"/>
    </location>
</feature>
<organism evidence="2 3">
    <name type="scientific">Punica granatum</name>
    <name type="common">Pomegranate</name>
    <dbReference type="NCBI Taxonomy" id="22663"/>
    <lineage>
        <taxon>Eukaryota</taxon>
        <taxon>Viridiplantae</taxon>
        <taxon>Streptophyta</taxon>
        <taxon>Embryophyta</taxon>
        <taxon>Tracheophyta</taxon>
        <taxon>Spermatophyta</taxon>
        <taxon>Magnoliopsida</taxon>
        <taxon>eudicotyledons</taxon>
        <taxon>Gunneridae</taxon>
        <taxon>Pentapetalae</taxon>
        <taxon>rosids</taxon>
        <taxon>malvids</taxon>
        <taxon>Myrtales</taxon>
        <taxon>Lythraceae</taxon>
        <taxon>Punica</taxon>
    </lineage>
</organism>
<feature type="compositionally biased region" description="Basic and acidic residues" evidence="1">
    <location>
        <begin position="23"/>
        <end position="39"/>
    </location>
</feature>
<sequence>MHGFTPSRELFSDLYPHTSTGEVPDKEIPPMKPKTETTKRAICCQRNHQPTSSAASKANTSISFESAHPPRGAHCGSNKTRSGTKIEQDISH</sequence>
<evidence type="ECO:0000313" key="3">
    <source>
        <dbReference type="Proteomes" id="UP000233551"/>
    </source>
</evidence>
<name>A0A2I0KA64_PUNGR</name>
<reference evidence="2 3" key="1">
    <citation type="submission" date="2017-11" db="EMBL/GenBank/DDBJ databases">
        <title>De-novo sequencing of pomegranate (Punica granatum L.) genome.</title>
        <authorList>
            <person name="Akparov Z."/>
            <person name="Amiraslanov A."/>
            <person name="Hajiyeva S."/>
            <person name="Abbasov M."/>
            <person name="Kaur K."/>
            <person name="Hamwieh A."/>
            <person name="Solovyev V."/>
            <person name="Salamov A."/>
            <person name="Braich B."/>
            <person name="Kosarev P."/>
            <person name="Mahmoud A."/>
            <person name="Hajiyev E."/>
            <person name="Babayeva S."/>
            <person name="Izzatullayeva V."/>
            <person name="Mammadov A."/>
            <person name="Mammadov A."/>
            <person name="Sharifova S."/>
            <person name="Ojaghi J."/>
            <person name="Eynullazada K."/>
            <person name="Bayramov B."/>
            <person name="Abdulazimova A."/>
            <person name="Shahmuradov I."/>
        </authorList>
    </citation>
    <scope>NUCLEOTIDE SEQUENCE [LARGE SCALE GENOMIC DNA]</scope>
    <source>
        <strain evidence="3">cv. AG2017</strain>
        <tissue evidence="2">Leaf</tissue>
    </source>
</reference>
<proteinExistence type="predicted"/>
<keyword evidence="3" id="KW-1185">Reference proteome</keyword>
<dbReference type="EMBL" id="PGOL01000754">
    <property type="protein sequence ID" value="PKI65404.1"/>
    <property type="molecule type" value="Genomic_DNA"/>
</dbReference>